<gene>
    <name evidence="1" type="ORF">CLUMA_CG000003</name>
</gene>
<proteinExistence type="predicted"/>
<organism evidence="1 2">
    <name type="scientific">Clunio marinus</name>
    <dbReference type="NCBI Taxonomy" id="568069"/>
    <lineage>
        <taxon>Eukaryota</taxon>
        <taxon>Metazoa</taxon>
        <taxon>Ecdysozoa</taxon>
        <taxon>Arthropoda</taxon>
        <taxon>Hexapoda</taxon>
        <taxon>Insecta</taxon>
        <taxon>Pterygota</taxon>
        <taxon>Neoptera</taxon>
        <taxon>Endopterygota</taxon>
        <taxon>Diptera</taxon>
        <taxon>Nematocera</taxon>
        <taxon>Chironomoidea</taxon>
        <taxon>Chironomidae</taxon>
        <taxon>Clunio</taxon>
    </lineage>
</organism>
<dbReference type="AlphaFoldDB" id="A0A1J1HFH3"/>
<dbReference type="Proteomes" id="UP000183832">
    <property type="component" value="Unassembled WGS sequence"/>
</dbReference>
<sequence>MSLSLETKTDLYDQIAEKIKNNGTNINDLMEKCNEKCNVPQFHEKIIKTNSLNFEGIFTSVSNAEFYDLNQISNLFQLIESIKDSREENSKLITQNYADSRFLNRDIVRNPHDFCINKENDESLKISDNIYEMLNMIDYSPRTLSEFRKIGKNDEREKNALAQLVTYLQSISKELISTTKCFKINENLEPSLEINENFAESARQFNETLADIKELFQKSNEYFVIEEKKSSGFASDLKTVIISILNAAGKIHEQK</sequence>
<evidence type="ECO:0000313" key="1">
    <source>
        <dbReference type="EMBL" id="CRK86164.1"/>
    </source>
</evidence>
<reference evidence="1 2" key="1">
    <citation type="submission" date="2015-04" db="EMBL/GenBank/DDBJ databases">
        <authorList>
            <person name="Syromyatnikov M.Y."/>
            <person name="Popov V.N."/>
        </authorList>
    </citation>
    <scope>NUCLEOTIDE SEQUENCE [LARGE SCALE GENOMIC DNA]</scope>
</reference>
<name>A0A1J1HFH3_9DIPT</name>
<evidence type="ECO:0000313" key="2">
    <source>
        <dbReference type="Proteomes" id="UP000183832"/>
    </source>
</evidence>
<keyword evidence="2" id="KW-1185">Reference proteome</keyword>
<protein>
    <submittedName>
        <fullName evidence="1">CLUMA_CG000003, isoform A</fullName>
    </submittedName>
</protein>
<dbReference type="EMBL" id="CVRI01000001">
    <property type="protein sequence ID" value="CRK86164.1"/>
    <property type="molecule type" value="Genomic_DNA"/>
</dbReference>
<accession>A0A1J1HFH3</accession>